<proteinExistence type="predicted"/>
<dbReference type="EMBL" id="CADCVO010000541">
    <property type="protein sequence ID" value="CAA9521803.1"/>
    <property type="molecule type" value="Genomic_DNA"/>
</dbReference>
<name>A0A6J4TES8_9ACTN</name>
<dbReference type="AlphaFoldDB" id="A0A6J4TES8"/>
<organism evidence="1">
    <name type="scientific">uncultured Solirubrobacteraceae bacterium</name>
    <dbReference type="NCBI Taxonomy" id="1162706"/>
    <lineage>
        <taxon>Bacteria</taxon>
        <taxon>Bacillati</taxon>
        <taxon>Actinomycetota</taxon>
        <taxon>Thermoleophilia</taxon>
        <taxon>Solirubrobacterales</taxon>
        <taxon>Solirubrobacteraceae</taxon>
        <taxon>environmental samples</taxon>
    </lineage>
</organism>
<protein>
    <submittedName>
        <fullName evidence="1">Uncharacterized protein</fullName>
    </submittedName>
</protein>
<sequence length="38" mass="4648">WRGSSTSRRRSWPSCAKWRCWRRRASQSPRRSGRSGRR</sequence>
<gene>
    <name evidence="1" type="ORF">AVDCRST_MAG13-3423</name>
</gene>
<reference evidence="1" key="1">
    <citation type="submission" date="2020-02" db="EMBL/GenBank/DDBJ databases">
        <authorList>
            <person name="Meier V. D."/>
        </authorList>
    </citation>
    <scope>NUCLEOTIDE SEQUENCE</scope>
    <source>
        <strain evidence="1">AVDCRST_MAG13</strain>
    </source>
</reference>
<evidence type="ECO:0000313" key="1">
    <source>
        <dbReference type="EMBL" id="CAA9521803.1"/>
    </source>
</evidence>
<feature type="non-terminal residue" evidence="1">
    <location>
        <position position="1"/>
    </location>
</feature>
<feature type="non-terminal residue" evidence="1">
    <location>
        <position position="38"/>
    </location>
</feature>
<accession>A0A6J4TES8</accession>